<feature type="transmembrane region" description="Helical" evidence="6">
    <location>
        <begin position="182"/>
        <end position="203"/>
    </location>
</feature>
<dbReference type="PROSITE" id="PS00942">
    <property type="entry name" value="GLPT"/>
    <property type="match status" value="1"/>
</dbReference>
<feature type="transmembrane region" description="Helical" evidence="6">
    <location>
        <begin position="316"/>
        <end position="335"/>
    </location>
</feature>
<accession>B9XBR9</accession>
<dbReference type="Gene3D" id="1.20.1250.20">
    <property type="entry name" value="MFS general substrate transporter like domains"/>
    <property type="match status" value="2"/>
</dbReference>
<reference evidence="8 9" key="1">
    <citation type="journal article" date="2011" name="J. Bacteriol.">
        <title>Genome sequence of 'Pedosphaera parvula' Ellin514, an aerobic Verrucomicrobial isolate from pasture soil.</title>
        <authorList>
            <person name="Kant R."/>
            <person name="van Passel M.W."/>
            <person name="Sangwan P."/>
            <person name="Palva A."/>
            <person name="Lucas S."/>
            <person name="Copeland A."/>
            <person name="Lapidus A."/>
            <person name="Glavina Del Rio T."/>
            <person name="Dalin E."/>
            <person name="Tice H."/>
            <person name="Bruce D."/>
            <person name="Goodwin L."/>
            <person name="Pitluck S."/>
            <person name="Chertkov O."/>
            <person name="Larimer F.W."/>
            <person name="Land M.L."/>
            <person name="Hauser L."/>
            <person name="Brettin T.S."/>
            <person name="Detter J.C."/>
            <person name="Han S."/>
            <person name="de Vos W.M."/>
            <person name="Janssen P.H."/>
            <person name="Smidt H."/>
        </authorList>
    </citation>
    <scope>NUCLEOTIDE SEQUENCE [LARGE SCALE GENOMIC DNA]</scope>
    <source>
        <strain evidence="8 9">Ellin514</strain>
    </source>
</reference>
<dbReference type="Pfam" id="PF07690">
    <property type="entry name" value="MFS_1"/>
    <property type="match status" value="1"/>
</dbReference>
<dbReference type="RefSeq" id="WP_007413267.1">
    <property type="nucleotide sequence ID" value="NZ_ABOX02000003.1"/>
</dbReference>
<feature type="domain" description="Major facilitator superfamily (MFS) profile" evidence="7">
    <location>
        <begin position="58"/>
        <end position="463"/>
    </location>
</feature>
<protein>
    <submittedName>
        <fullName evidence="8">Major facilitator superfamily MFS_1</fullName>
    </submittedName>
</protein>
<comment type="caution">
    <text evidence="8">The sequence shown here is derived from an EMBL/GenBank/DDBJ whole genome shotgun (WGS) entry which is preliminary data.</text>
</comment>
<dbReference type="PANTHER" id="PTHR43826:SF6">
    <property type="entry name" value="GLYCEROL-3-PHOSPHATE TRANSPORTER"/>
    <property type="match status" value="1"/>
</dbReference>
<dbReference type="InterPro" id="IPR051337">
    <property type="entry name" value="OPA_Antiporter"/>
</dbReference>
<feature type="transmembrane region" description="Helical" evidence="6">
    <location>
        <begin position="124"/>
        <end position="143"/>
    </location>
</feature>
<comment type="subcellular location">
    <subcellularLocation>
        <location evidence="1">Endomembrane system</location>
        <topology evidence="1">Multi-pass membrane protein</topology>
    </subcellularLocation>
</comment>
<dbReference type="GO" id="GO:0012505">
    <property type="term" value="C:endomembrane system"/>
    <property type="evidence" value="ECO:0007669"/>
    <property type="project" value="UniProtKB-SubCell"/>
</dbReference>
<dbReference type="PIRSF" id="PIRSF002808">
    <property type="entry name" value="Hexose_phosphate_transp"/>
    <property type="match status" value="1"/>
</dbReference>
<keyword evidence="5 6" id="KW-0472">Membrane</keyword>
<evidence type="ECO:0000256" key="6">
    <source>
        <dbReference type="SAM" id="Phobius"/>
    </source>
</evidence>
<dbReference type="InterPro" id="IPR020846">
    <property type="entry name" value="MFS_dom"/>
</dbReference>
<gene>
    <name evidence="8" type="ORF">Cflav_PD5589</name>
</gene>
<dbReference type="OrthoDB" id="9787026at2"/>
<feature type="transmembrane region" description="Helical" evidence="6">
    <location>
        <begin position="370"/>
        <end position="391"/>
    </location>
</feature>
<evidence type="ECO:0000256" key="4">
    <source>
        <dbReference type="ARBA" id="ARBA00022989"/>
    </source>
</evidence>
<dbReference type="InterPro" id="IPR011701">
    <property type="entry name" value="MFS"/>
</dbReference>
<feature type="transmembrane region" description="Helical" evidence="6">
    <location>
        <begin position="403"/>
        <end position="418"/>
    </location>
</feature>
<evidence type="ECO:0000256" key="1">
    <source>
        <dbReference type="ARBA" id="ARBA00004127"/>
    </source>
</evidence>
<sequence length="463" mass="51131">MKEPLISDPKSGLPKTTVIADSGSGFSKLFRWFKPAPHIQRLPKDEVDRVYPGFRWQIFESAYIGYASFYLVRNNLGPVMKEMGQALNYDKSMLGNIVAMSAISYGVGKFLMGYLSDRSNPRKFIAVGLILSAIANFAFGASMSYGMHLALWTLNGLIQGMGYGPCARGLGHWYTYKERGTIFGVWNTAHNIGGGFVGILAAFCAKHWGWSSAFYVPGTIACVAAVYLFWRMRDTPQSVGLPPIEEYKNEYPPEEKDVHEKELSFKELLVTYILKNKYLWLIAIANFFVYVARYSMVDWGPTYLKEARGATLIQGGASTTAIEFAGAGGMLLMGWISDKFQGRRGAVSMLCMIPMLPAVAGLIFTPKGMLWLDMCFLTIFGFLVYVPVMMLGVMSLDLTSKKAVGTAAGFVGLFGYIGRVVQGKGIGYLAEYHGWNSALYAVFASVALAIILLAFTWNLRPKA</sequence>
<feature type="transmembrane region" description="Helical" evidence="6">
    <location>
        <begin position="209"/>
        <end position="230"/>
    </location>
</feature>
<name>B9XBR9_PEDPL</name>
<dbReference type="InterPro" id="IPR000849">
    <property type="entry name" value="Sugar_P_transporter"/>
</dbReference>
<evidence type="ECO:0000256" key="5">
    <source>
        <dbReference type="ARBA" id="ARBA00023136"/>
    </source>
</evidence>
<dbReference type="GO" id="GO:0035435">
    <property type="term" value="P:phosphate ion transmembrane transport"/>
    <property type="evidence" value="ECO:0007669"/>
    <property type="project" value="TreeGrafter"/>
</dbReference>
<dbReference type="InterPro" id="IPR036259">
    <property type="entry name" value="MFS_trans_sf"/>
</dbReference>
<evidence type="ECO:0000313" key="8">
    <source>
        <dbReference type="EMBL" id="EEF62954.1"/>
    </source>
</evidence>
<dbReference type="SUPFAM" id="SSF103473">
    <property type="entry name" value="MFS general substrate transporter"/>
    <property type="match status" value="1"/>
</dbReference>
<feature type="transmembrane region" description="Helical" evidence="6">
    <location>
        <begin position="438"/>
        <end position="459"/>
    </location>
</feature>
<dbReference type="GO" id="GO:0005886">
    <property type="term" value="C:plasma membrane"/>
    <property type="evidence" value="ECO:0007669"/>
    <property type="project" value="TreeGrafter"/>
</dbReference>
<evidence type="ECO:0000256" key="2">
    <source>
        <dbReference type="ARBA" id="ARBA00009598"/>
    </source>
</evidence>
<organism evidence="8 9">
    <name type="scientific">Pedosphaera parvula (strain Ellin514)</name>
    <dbReference type="NCBI Taxonomy" id="320771"/>
    <lineage>
        <taxon>Bacteria</taxon>
        <taxon>Pseudomonadati</taxon>
        <taxon>Verrucomicrobiota</taxon>
        <taxon>Pedosphaerae</taxon>
        <taxon>Pedosphaerales</taxon>
        <taxon>Pedosphaeraceae</taxon>
        <taxon>Pedosphaera</taxon>
    </lineage>
</organism>
<feature type="transmembrane region" description="Helical" evidence="6">
    <location>
        <begin position="92"/>
        <end position="112"/>
    </location>
</feature>
<comment type="similarity">
    <text evidence="2">Belongs to the major facilitator superfamily. Organophosphate:Pi antiporter (OPA) (TC 2.A.1.4) family.</text>
</comment>
<keyword evidence="9" id="KW-1185">Reference proteome</keyword>
<feature type="transmembrane region" description="Helical" evidence="6">
    <location>
        <begin position="54"/>
        <end position="72"/>
    </location>
</feature>
<dbReference type="PANTHER" id="PTHR43826">
    <property type="entry name" value="GLUCOSE-6-PHOSPHATE EXCHANGER SLC37A4"/>
    <property type="match status" value="1"/>
</dbReference>
<dbReference type="Proteomes" id="UP000003688">
    <property type="component" value="Unassembled WGS sequence"/>
</dbReference>
<keyword evidence="3 6" id="KW-0812">Transmembrane</keyword>
<feature type="transmembrane region" description="Helical" evidence="6">
    <location>
        <begin position="278"/>
        <end position="296"/>
    </location>
</feature>
<feature type="transmembrane region" description="Helical" evidence="6">
    <location>
        <begin position="347"/>
        <end position="364"/>
    </location>
</feature>
<evidence type="ECO:0000256" key="3">
    <source>
        <dbReference type="ARBA" id="ARBA00022692"/>
    </source>
</evidence>
<dbReference type="EMBL" id="ABOX02000003">
    <property type="protein sequence ID" value="EEF62954.1"/>
    <property type="molecule type" value="Genomic_DNA"/>
</dbReference>
<dbReference type="STRING" id="320771.Cflav_PD5589"/>
<dbReference type="AlphaFoldDB" id="B9XBR9"/>
<dbReference type="InterPro" id="IPR021159">
    <property type="entry name" value="Sugar-P_transporter_CS"/>
</dbReference>
<dbReference type="GO" id="GO:0061513">
    <property type="term" value="F:glucose 6-phosphate:phosphate antiporter activity"/>
    <property type="evidence" value="ECO:0007669"/>
    <property type="project" value="TreeGrafter"/>
</dbReference>
<proteinExistence type="inferred from homology"/>
<evidence type="ECO:0000259" key="7">
    <source>
        <dbReference type="PROSITE" id="PS50850"/>
    </source>
</evidence>
<dbReference type="PROSITE" id="PS50850">
    <property type="entry name" value="MFS"/>
    <property type="match status" value="1"/>
</dbReference>
<keyword evidence="4 6" id="KW-1133">Transmembrane helix</keyword>
<evidence type="ECO:0000313" key="9">
    <source>
        <dbReference type="Proteomes" id="UP000003688"/>
    </source>
</evidence>